<dbReference type="AlphaFoldDB" id="A0A0D2V656"/>
<dbReference type="EMBL" id="CM001751">
    <property type="protein sequence ID" value="KJB77916.1"/>
    <property type="molecule type" value="Genomic_DNA"/>
</dbReference>
<gene>
    <name evidence="1" type="ORF">B456_012G165900</name>
</gene>
<evidence type="ECO:0000313" key="1">
    <source>
        <dbReference type="EMBL" id="KJB77916.1"/>
    </source>
</evidence>
<keyword evidence="2" id="KW-1185">Reference proteome</keyword>
<sequence>MGQIDAVNLVANHVHRWRLRDRSGTLPAGRIVLMVTEDEKQWWRFECRSEGDRHYITGTEWSRFVQPRIDARLTLYAQQDGENFNRMKVIMRRN</sequence>
<proteinExistence type="predicted"/>
<organism evidence="1 2">
    <name type="scientific">Gossypium raimondii</name>
    <name type="common">Peruvian cotton</name>
    <name type="synonym">Gossypium klotzschianum subsp. raimondii</name>
    <dbReference type="NCBI Taxonomy" id="29730"/>
    <lineage>
        <taxon>Eukaryota</taxon>
        <taxon>Viridiplantae</taxon>
        <taxon>Streptophyta</taxon>
        <taxon>Embryophyta</taxon>
        <taxon>Tracheophyta</taxon>
        <taxon>Spermatophyta</taxon>
        <taxon>Magnoliopsida</taxon>
        <taxon>eudicotyledons</taxon>
        <taxon>Gunneridae</taxon>
        <taxon>Pentapetalae</taxon>
        <taxon>rosids</taxon>
        <taxon>malvids</taxon>
        <taxon>Malvales</taxon>
        <taxon>Malvaceae</taxon>
        <taxon>Malvoideae</taxon>
        <taxon>Gossypium</taxon>
    </lineage>
</organism>
<evidence type="ECO:0008006" key="3">
    <source>
        <dbReference type="Google" id="ProtNLM"/>
    </source>
</evidence>
<dbReference type="Proteomes" id="UP000032304">
    <property type="component" value="Chromosome 12"/>
</dbReference>
<dbReference type="OMA" id="WRFECRS"/>
<dbReference type="Gramene" id="KJB77916">
    <property type="protein sequence ID" value="KJB77916"/>
    <property type="gene ID" value="B456_012G165900"/>
</dbReference>
<name>A0A0D2V656_GOSRA</name>
<protein>
    <recommendedName>
        <fullName evidence="3">TF-B3 domain-containing protein</fullName>
    </recommendedName>
</protein>
<reference evidence="1 2" key="1">
    <citation type="journal article" date="2012" name="Nature">
        <title>Repeated polyploidization of Gossypium genomes and the evolution of spinnable cotton fibres.</title>
        <authorList>
            <person name="Paterson A.H."/>
            <person name="Wendel J.F."/>
            <person name="Gundlach H."/>
            <person name="Guo H."/>
            <person name="Jenkins J."/>
            <person name="Jin D."/>
            <person name="Llewellyn D."/>
            <person name="Showmaker K.C."/>
            <person name="Shu S."/>
            <person name="Udall J."/>
            <person name="Yoo M.J."/>
            <person name="Byers R."/>
            <person name="Chen W."/>
            <person name="Doron-Faigenboim A."/>
            <person name="Duke M.V."/>
            <person name="Gong L."/>
            <person name="Grimwood J."/>
            <person name="Grover C."/>
            <person name="Grupp K."/>
            <person name="Hu G."/>
            <person name="Lee T.H."/>
            <person name="Li J."/>
            <person name="Lin L."/>
            <person name="Liu T."/>
            <person name="Marler B.S."/>
            <person name="Page J.T."/>
            <person name="Roberts A.W."/>
            <person name="Romanel E."/>
            <person name="Sanders W.S."/>
            <person name="Szadkowski E."/>
            <person name="Tan X."/>
            <person name="Tang H."/>
            <person name="Xu C."/>
            <person name="Wang J."/>
            <person name="Wang Z."/>
            <person name="Zhang D."/>
            <person name="Zhang L."/>
            <person name="Ashrafi H."/>
            <person name="Bedon F."/>
            <person name="Bowers J.E."/>
            <person name="Brubaker C.L."/>
            <person name="Chee P.W."/>
            <person name="Das S."/>
            <person name="Gingle A.R."/>
            <person name="Haigler C.H."/>
            <person name="Harker D."/>
            <person name="Hoffmann L.V."/>
            <person name="Hovav R."/>
            <person name="Jones D.C."/>
            <person name="Lemke C."/>
            <person name="Mansoor S."/>
            <person name="ur Rahman M."/>
            <person name="Rainville L.N."/>
            <person name="Rambani A."/>
            <person name="Reddy U.K."/>
            <person name="Rong J.K."/>
            <person name="Saranga Y."/>
            <person name="Scheffler B.E."/>
            <person name="Scheffler J.A."/>
            <person name="Stelly D.M."/>
            <person name="Triplett B.A."/>
            <person name="Van Deynze A."/>
            <person name="Vaslin M.F."/>
            <person name="Waghmare V.N."/>
            <person name="Walford S.A."/>
            <person name="Wright R.J."/>
            <person name="Zaki E.A."/>
            <person name="Zhang T."/>
            <person name="Dennis E.S."/>
            <person name="Mayer K.F."/>
            <person name="Peterson D.G."/>
            <person name="Rokhsar D.S."/>
            <person name="Wang X."/>
            <person name="Schmutz J."/>
        </authorList>
    </citation>
    <scope>NUCLEOTIDE SEQUENCE [LARGE SCALE GENOMIC DNA]</scope>
</reference>
<evidence type="ECO:0000313" key="2">
    <source>
        <dbReference type="Proteomes" id="UP000032304"/>
    </source>
</evidence>
<accession>A0A0D2V656</accession>